<dbReference type="AlphaFoldDB" id="A0A6M2BSC6"/>
<keyword evidence="3" id="KW-1185">Reference proteome</keyword>
<protein>
    <submittedName>
        <fullName evidence="2">GAF domain-containing protein</fullName>
    </submittedName>
</protein>
<dbReference type="Pfam" id="PF13492">
    <property type="entry name" value="GAF_3"/>
    <property type="match status" value="1"/>
</dbReference>
<dbReference type="InterPro" id="IPR029016">
    <property type="entry name" value="GAF-like_dom_sf"/>
</dbReference>
<organism evidence="2 3">
    <name type="scientific">Solimonas terrae</name>
    <dbReference type="NCBI Taxonomy" id="1396819"/>
    <lineage>
        <taxon>Bacteria</taxon>
        <taxon>Pseudomonadati</taxon>
        <taxon>Pseudomonadota</taxon>
        <taxon>Gammaproteobacteria</taxon>
        <taxon>Nevskiales</taxon>
        <taxon>Nevskiaceae</taxon>
        <taxon>Solimonas</taxon>
    </lineage>
</organism>
<dbReference type="EMBL" id="JAAMOW010000005">
    <property type="protein sequence ID" value="NGY05254.1"/>
    <property type="molecule type" value="Genomic_DNA"/>
</dbReference>
<proteinExistence type="predicted"/>
<dbReference type="InterPro" id="IPR003018">
    <property type="entry name" value="GAF"/>
</dbReference>
<name>A0A6M2BSC6_9GAMM</name>
<dbReference type="RefSeq" id="WP_166256293.1">
    <property type="nucleotide sequence ID" value="NZ_JAAMOW010000005.1"/>
</dbReference>
<sequence length="203" mass="21617">MSNRHRSFALPRGARSFPRMALRRRRIAPSENAPAGIAWAAAAADDTAMQVLNNTLRSACDVVGARGGFVVQLRDDTVLEIACTHALPGQDVLDAVLGNAARALHRTLLESRRGLACAQGELLVEPAHVAAPAVVSLPLELGPRRQGAFCLLRSNTERQLRELDFEILDALADQAALALAASCQRTALSRLEASLNAIGPLTS</sequence>
<reference evidence="2 3" key="1">
    <citation type="journal article" date="2014" name="Int. J. Syst. Evol. Microbiol.">
        <title>Solimonas terrae sp. nov., isolated from soil.</title>
        <authorList>
            <person name="Kim S.J."/>
            <person name="Moon J.Y."/>
            <person name="Weon H.Y."/>
            <person name="Ahn J.H."/>
            <person name="Chen W.M."/>
            <person name="Kwon S.W."/>
        </authorList>
    </citation>
    <scope>NUCLEOTIDE SEQUENCE [LARGE SCALE GENOMIC DNA]</scope>
    <source>
        <strain evidence="2 3">KIS83-12</strain>
    </source>
</reference>
<dbReference type="Proteomes" id="UP000472676">
    <property type="component" value="Unassembled WGS sequence"/>
</dbReference>
<evidence type="ECO:0000313" key="2">
    <source>
        <dbReference type="EMBL" id="NGY05254.1"/>
    </source>
</evidence>
<comment type="caution">
    <text evidence="2">The sequence shown here is derived from an EMBL/GenBank/DDBJ whole genome shotgun (WGS) entry which is preliminary data.</text>
</comment>
<evidence type="ECO:0000313" key="3">
    <source>
        <dbReference type="Proteomes" id="UP000472676"/>
    </source>
</evidence>
<evidence type="ECO:0000259" key="1">
    <source>
        <dbReference type="Pfam" id="PF13492"/>
    </source>
</evidence>
<dbReference type="Gene3D" id="3.30.450.40">
    <property type="match status" value="1"/>
</dbReference>
<feature type="domain" description="GAF" evidence="1">
    <location>
        <begin position="50"/>
        <end position="180"/>
    </location>
</feature>
<gene>
    <name evidence="2" type="ORF">G7Y85_10775</name>
</gene>
<accession>A0A6M2BSC6</accession>
<dbReference type="SUPFAM" id="SSF55781">
    <property type="entry name" value="GAF domain-like"/>
    <property type="match status" value="1"/>
</dbReference>